<evidence type="ECO:0000256" key="3">
    <source>
        <dbReference type="HAMAP-Rule" id="MF_01812"/>
    </source>
</evidence>
<dbReference type="NCBIfam" id="NF002367">
    <property type="entry name" value="PRK01346.1-4"/>
    <property type="match status" value="1"/>
</dbReference>
<feature type="domain" description="Enhanced intracellular survival protein" evidence="4">
    <location>
        <begin position="295"/>
        <end position="391"/>
    </location>
</feature>
<dbReference type="InterPro" id="IPR051554">
    <property type="entry name" value="Acetyltransferase_Eis"/>
</dbReference>
<dbReference type="InterPro" id="IPR036527">
    <property type="entry name" value="SCP2_sterol-bd_dom_sf"/>
</dbReference>
<organism evidence="6 7">
    <name type="scientific">Kutzneria kofuensis</name>
    <dbReference type="NCBI Taxonomy" id="103725"/>
    <lineage>
        <taxon>Bacteria</taxon>
        <taxon>Bacillati</taxon>
        <taxon>Actinomycetota</taxon>
        <taxon>Actinomycetes</taxon>
        <taxon>Pseudonocardiales</taxon>
        <taxon>Pseudonocardiaceae</taxon>
        <taxon>Kutzneria</taxon>
    </lineage>
</organism>
<dbReference type="Pfam" id="PF13530">
    <property type="entry name" value="SCP2_2"/>
    <property type="match status" value="1"/>
</dbReference>
<dbReference type="PANTHER" id="PTHR37817:SF1">
    <property type="entry name" value="N-ACETYLTRANSFERASE EIS"/>
    <property type="match status" value="1"/>
</dbReference>
<dbReference type="Proteomes" id="UP000585638">
    <property type="component" value="Unassembled WGS sequence"/>
</dbReference>
<accession>A0A7W9KSI5</accession>
<dbReference type="Pfam" id="PF13527">
    <property type="entry name" value="Acetyltransf_9"/>
    <property type="match status" value="1"/>
</dbReference>
<feature type="binding site" evidence="3">
    <location>
        <begin position="94"/>
        <end position="99"/>
    </location>
    <ligand>
        <name>acetyl-CoA</name>
        <dbReference type="ChEBI" id="CHEBI:57288"/>
    </ligand>
</feature>
<proteinExistence type="inferred from homology"/>
<evidence type="ECO:0000259" key="5">
    <source>
        <dbReference type="Pfam" id="PF17668"/>
    </source>
</evidence>
<keyword evidence="7" id="KW-1185">Reference proteome</keyword>
<dbReference type="HAMAP" id="MF_01812">
    <property type="entry name" value="Eis"/>
    <property type="match status" value="1"/>
</dbReference>
<dbReference type="PANTHER" id="PTHR37817">
    <property type="entry name" value="N-ACETYLTRANSFERASE EIS"/>
    <property type="match status" value="1"/>
</dbReference>
<comment type="subunit">
    <text evidence="3">Homohexamer; trimer of dimers.</text>
</comment>
<dbReference type="Gene3D" id="3.40.630.30">
    <property type="match status" value="2"/>
</dbReference>
<dbReference type="GO" id="GO:0030649">
    <property type="term" value="P:aminoglycoside antibiotic catabolic process"/>
    <property type="evidence" value="ECO:0007669"/>
    <property type="project" value="TreeGrafter"/>
</dbReference>
<dbReference type="InterPro" id="IPR025559">
    <property type="entry name" value="Eis_dom"/>
</dbReference>
<evidence type="ECO:0000313" key="7">
    <source>
        <dbReference type="Proteomes" id="UP000585638"/>
    </source>
</evidence>
<name>A0A7W9KSI5_9PSEU</name>
<protein>
    <submittedName>
        <fullName evidence="6">Putative acetyltransferase</fullName>
    </submittedName>
</protein>
<gene>
    <name evidence="6" type="ORF">BJ998_008862</name>
</gene>
<dbReference type="InterPro" id="IPR041380">
    <property type="entry name" value="Acetyltransf_17"/>
</dbReference>
<comment type="similarity">
    <text evidence="3">Belongs to the acetyltransferase Eis family.</text>
</comment>
<dbReference type="SUPFAM" id="SSF55718">
    <property type="entry name" value="SCP-like"/>
    <property type="match status" value="1"/>
</dbReference>
<evidence type="ECO:0000256" key="1">
    <source>
        <dbReference type="ARBA" id="ARBA00022679"/>
    </source>
</evidence>
<dbReference type="GO" id="GO:0034069">
    <property type="term" value="F:aminoglycoside N-acetyltransferase activity"/>
    <property type="evidence" value="ECO:0007669"/>
    <property type="project" value="TreeGrafter"/>
</dbReference>
<feature type="domain" description="Eis-like acetyltransferase" evidence="5">
    <location>
        <begin position="188"/>
        <end position="284"/>
    </location>
</feature>
<dbReference type="AlphaFoldDB" id="A0A7W9KSI5"/>
<sequence length="395" mass="43223">MTMPPHDVRTLSGEEELRAAHALFRSCLHTPPATDEDWPAAYGSMDRATVLSAFDDSGMIGTLTANSSVLALPGGKVVPMDAVSRVGVRADRTRRGVLSEVMRTHLDGTSAPIATLRATEGAIYRRFGYGVATRTRTVQIDTGRARLHDRAPVAGDVRLVRDQDEVRRLLPELLERWGTVRPGGIVMSAGFWQLVLKREGYLRLAVHEDGVACFKVEEDKGGEHYSYSMEVGALFAATPTATATLLKFLLGIDLVRRVEFVSRPLDEEFELLLADPRAVRTTEIEDETWLRLVDVPAALAARTYGEAEPVVIEVVDDLLPANRGRYLVGPDGAERTDRDAQLRLGVADLGAAYLGDRPLSQFADAGLVDVLDAAALPAADRLFRLDRAPWCGTYF</sequence>
<feature type="active site" description="Proton donor" evidence="3">
    <location>
        <position position="124"/>
    </location>
</feature>
<dbReference type="InterPro" id="IPR016181">
    <property type="entry name" value="Acyl_CoA_acyltransferase"/>
</dbReference>
<comment type="caution">
    <text evidence="6">The sequence shown here is derived from an EMBL/GenBank/DDBJ whole genome shotgun (WGS) entry which is preliminary data.</text>
</comment>
<dbReference type="EMBL" id="JACHIR010000003">
    <property type="protein sequence ID" value="MBB5897603.1"/>
    <property type="molecule type" value="Genomic_DNA"/>
</dbReference>
<dbReference type="SUPFAM" id="SSF55729">
    <property type="entry name" value="Acyl-CoA N-acyltransferases (Nat)"/>
    <property type="match status" value="1"/>
</dbReference>
<dbReference type="Gene3D" id="3.30.1050.10">
    <property type="entry name" value="SCP2 sterol-binding domain"/>
    <property type="match status" value="1"/>
</dbReference>
<evidence type="ECO:0000256" key="2">
    <source>
        <dbReference type="ARBA" id="ARBA00023315"/>
    </source>
</evidence>
<reference evidence="6 7" key="1">
    <citation type="submission" date="2020-08" db="EMBL/GenBank/DDBJ databases">
        <title>Sequencing the genomes of 1000 actinobacteria strains.</title>
        <authorList>
            <person name="Klenk H.-P."/>
        </authorList>
    </citation>
    <scope>NUCLEOTIDE SEQUENCE [LARGE SCALE GENOMIC DNA]</scope>
    <source>
        <strain evidence="6 7">DSM 43851</strain>
    </source>
</reference>
<keyword evidence="1 3" id="KW-0808">Transferase</keyword>
<dbReference type="Pfam" id="PF17668">
    <property type="entry name" value="Acetyltransf_17"/>
    <property type="match status" value="1"/>
</dbReference>
<feature type="binding site" evidence="3">
    <location>
        <begin position="119"/>
        <end position="120"/>
    </location>
    <ligand>
        <name>acetyl-CoA</name>
        <dbReference type="ChEBI" id="CHEBI:57288"/>
    </ligand>
</feature>
<feature type="active site" description="Proton acceptor; via carboxylate" evidence="3">
    <location>
        <position position="395"/>
    </location>
</feature>
<dbReference type="InterPro" id="IPR022902">
    <property type="entry name" value="NAcTrfase_Eis"/>
</dbReference>
<keyword evidence="2 3" id="KW-0012">Acyltransferase</keyword>
<evidence type="ECO:0000259" key="4">
    <source>
        <dbReference type="Pfam" id="PF13530"/>
    </source>
</evidence>
<dbReference type="RefSeq" id="WP_184870061.1">
    <property type="nucleotide sequence ID" value="NZ_BAAAWY010000063.1"/>
</dbReference>
<feature type="binding site" evidence="3">
    <location>
        <begin position="86"/>
        <end position="88"/>
    </location>
    <ligand>
        <name>acetyl-CoA</name>
        <dbReference type="ChEBI" id="CHEBI:57288"/>
    </ligand>
</feature>
<evidence type="ECO:0000313" key="6">
    <source>
        <dbReference type="EMBL" id="MBB5897603.1"/>
    </source>
</evidence>